<reference evidence="3" key="2">
    <citation type="submission" date="2010-05" db="EMBL/GenBank/DDBJ databases">
        <title>The genome sequence of Magnaporthe poae strain ATCC 64411.</title>
        <authorList>
            <person name="Ma L.-J."/>
            <person name="Dead R."/>
            <person name="Young S."/>
            <person name="Zeng Q."/>
            <person name="Koehrsen M."/>
            <person name="Alvarado L."/>
            <person name="Berlin A."/>
            <person name="Chapman S.B."/>
            <person name="Chen Z."/>
            <person name="Freedman E."/>
            <person name="Gellesch M."/>
            <person name="Goldberg J."/>
            <person name="Griggs A."/>
            <person name="Gujja S."/>
            <person name="Heilman E.R."/>
            <person name="Heiman D."/>
            <person name="Hepburn T."/>
            <person name="Howarth C."/>
            <person name="Jen D."/>
            <person name="Larson L."/>
            <person name="Mehta T."/>
            <person name="Neiman D."/>
            <person name="Pearson M."/>
            <person name="Roberts A."/>
            <person name="Saif S."/>
            <person name="Shea T."/>
            <person name="Shenoy N."/>
            <person name="Sisk P."/>
            <person name="Stolte C."/>
            <person name="Sykes S."/>
            <person name="Walk T."/>
            <person name="White J."/>
            <person name="Yandava C."/>
            <person name="Haas B."/>
            <person name="Nusbaum C."/>
            <person name="Birren B."/>
        </authorList>
    </citation>
    <scope>NUCLEOTIDE SEQUENCE [LARGE SCALE GENOMIC DNA]</scope>
    <source>
        <strain evidence="3">ATCC 64411 / 73-15</strain>
    </source>
</reference>
<evidence type="ECO:0000313" key="1">
    <source>
        <dbReference type="EMBL" id="KLU93107.1"/>
    </source>
</evidence>
<dbReference type="AlphaFoldDB" id="A0A0C4EGQ7"/>
<dbReference type="VEuPathDB" id="FungiDB:MAPG_12046"/>
<reference evidence="1" key="1">
    <citation type="submission" date="2010-05" db="EMBL/GenBank/DDBJ databases">
        <title>The Genome Sequence of Magnaporthe poae strain ATCC 64411.</title>
        <authorList>
            <consortium name="The Broad Institute Genome Sequencing Platform"/>
            <consortium name="Broad Institute Genome Sequencing Center for Infectious Disease"/>
            <person name="Ma L.-J."/>
            <person name="Dead R."/>
            <person name="Young S."/>
            <person name="Zeng Q."/>
            <person name="Koehrsen M."/>
            <person name="Alvarado L."/>
            <person name="Berlin A."/>
            <person name="Chapman S.B."/>
            <person name="Chen Z."/>
            <person name="Freedman E."/>
            <person name="Gellesch M."/>
            <person name="Goldberg J."/>
            <person name="Griggs A."/>
            <person name="Gujja S."/>
            <person name="Heilman E.R."/>
            <person name="Heiman D."/>
            <person name="Hepburn T."/>
            <person name="Howarth C."/>
            <person name="Jen D."/>
            <person name="Larson L."/>
            <person name="Mehta T."/>
            <person name="Neiman D."/>
            <person name="Pearson M."/>
            <person name="Roberts A."/>
            <person name="Saif S."/>
            <person name="Shea T."/>
            <person name="Shenoy N."/>
            <person name="Sisk P."/>
            <person name="Stolte C."/>
            <person name="Sykes S."/>
            <person name="Walk T."/>
            <person name="White J."/>
            <person name="Yandava C."/>
            <person name="Haas B."/>
            <person name="Nusbaum C."/>
            <person name="Birren B."/>
        </authorList>
    </citation>
    <scope>NUCLEOTIDE SEQUENCE</scope>
    <source>
        <strain evidence="1">ATCC 64411</strain>
    </source>
</reference>
<evidence type="ECO:0000313" key="2">
    <source>
        <dbReference type="EnsemblFungi" id="MAPG_12046T0"/>
    </source>
</evidence>
<dbReference type="EMBL" id="ADBL01003035">
    <property type="status" value="NOT_ANNOTATED_CDS"/>
    <property type="molecule type" value="Genomic_DNA"/>
</dbReference>
<protein>
    <submittedName>
        <fullName evidence="1 2">Uncharacterized protein</fullName>
    </submittedName>
</protein>
<proteinExistence type="predicted"/>
<sequence length="170" mass="19065">MDALHQMEAICRAEQFVVILGHHAVLDDNAKQRLFELADPEGLDRPNVAAVHRAIFDRVTEFAYELGSSPRQGLGDLNRELACIRRIADAVFTFRESHPVARMAWASILATGILHWLAPQVVDSLFDEDEAPENEHRGGGGARQMIPLAPKRRVDEYLGRLYDFYNSVAA</sequence>
<organism evidence="2 3">
    <name type="scientific">Magnaporthiopsis poae (strain ATCC 64411 / 73-15)</name>
    <name type="common">Kentucky bluegrass fungus</name>
    <name type="synonym">Magnaporthe poae</name>
    <dbReference type="NCBI Taxonomy" id="644358"/>
    <lineage>
        <taxon>Eukaryota</taxon>
        <taxon>Fungi</taxon>
        <taxon>Dikarya</taxon>
        <taxon>Ascomycota</taxon>
        <taxon>Pezizomycotina</taxon>
        <taxon>Sordariomycetes</taxon>
        <taxon>Sordariomycetidae</taxon>
        <taxon>Magnaporthales</taxon>
        <taxon>Magnaporthaceae</taxon>
        <taxon>Magnaporthiopsis</taxon>
    </lineage>
</organism>
<dbReference type="Proteomes" id="UP000011715">
    <property type="component" value="Unassembled WGS sequence"/>
</dbReference>
<evidence type="ECO:0000313" key="3">
    <source>
        <dbReference type="Proteomes" id="UP000011715"/>
    </source>
</evidence>
<dbReference type="EMBL" id="GL877099">
    <property type="protein sequence ID" value="KLU93107.1"/>
    <property type="molecule type" value="Genomic_DNA"/>
</dbReference>
<keyword evidence="3" id="KW-1185">Reference proteome</keyword>
<name>A0A0C4EGQ7_MAGP6</name>
<accession>A0A0C4EGQ7</accession>
<gene>
    <name evidence="1" type="ORF">MAPG_12046</name>
</gene>
<reference evidence="2" key="4">
    <citation type="journal article" date="2015" name="G3 (Bethesda)">
        <title>Genome sequences of three phytopathogenic species of the Magnaporthaceae family of fungi.</title>
        <authorList>
            <person name="Okagaki L.H."/>
            <person name="Nunes C.C."/>
            <person name="Sailsbery J."/>
            <person name="Clay B."/>
            <person name="Brown D."/>
            <person name="John T."/>
            <person name="Oh Y."/>
            <person name="Young N."/>
            <person name="Fitzgerald M."/>
            <person name="Haas B.J."/>
            <person name="Zeng Q."/>
            <person name="Young S."/>
            <person name="Adiconis X."/>
            <person name="Fan L."/>
            <person name="Levin J.Z."/>
            <person name="Mitchell T.K."/>
            <person name="Okubara P.A."/>
            <person name="Farman M.L."/>
            <person name="Kohn L.M."/>
            <person name="Birren B."/>
            <person name="Ma L.-J."/>
            <person name="Dean R.A."/>
        </authorList>
    </citation>
    <scope>NUCLEOTIDE SEQUENCE</scope>
    <source>
        <strain evidence="2">ATCC 64411 / 73-15</strain>
    </source>
</reference>
<reference evidence="1" key="3">
    <citation type="submission" date="2011-03" db="EMBL/GenBank/DDBJ databases">
        <title>Annotation of Magnaporthe poae ATCC 64411.</title>
        <authorList>
            <person name="Ma L.-J."/>
            <person name="Dead R."/>
            <person name="Young S.K."/>
            <person name="Zeng Q."/>
            <person name="Gargeya S."/>
            <person name="Fitzgerald M."/>
            <person name="Haas B."/>
            <person name="Abouelleil A."/>
            <person name="Alvarado L."/>
            <person name="Arachchi H.M."/>
            <person name="Berlin A."/>
            <person name="Brown A."/>
            <person name="Chapman S.B."/>
            <person name="Chen Z."/>
            <person name="Dunbar C."/>
            <person name="Freedman E."/>
            <person name="Gearin G."/>
            <person name="Gellesch M."/>
            <person name="Goldberg J."/>
            <person name="Griggs A."/>
            <person name="Gujja S."/>
            <person name="Heiman D."/>
            <person name="Howarth C."/>
            <person name="Larson L."/>
            <person name="Lui A."/>
            <person name="MacDonald P.J.P."/>
            <person name="Mehta T."/>
            <person name="Montmayeur A."/>
            <person name="Murphy C."/>
            <person name="Neiman D."/>
            <person name="Pearson M."/>
            <person name="Priest M."/>
            <person name="Roberts A."/>
            <person name="Saif S."/>
            <person name="Shea T."/>
            <person name="Shenoy N."/>
            <person name="Sisk P."/>
            <person name="Stolte C."/>
            <person name="Sykes S."/>
            <person name="Yandava C."/>
            <person name="Wortman J."/>
            <person name="Nusbaum C."/>
            <person name="Birren B."/>
        </authorList>
    </citation>
    <scope>NUCLEOTIDE SEQUENCE</scope>
    <source>
        <strain evidence="1">ATCC 64411</strain>
    </source>
</reference>
<dbReference type="EnsemblFungi" id="MAPG_12046T0">
    <property type="protein sequence ID" value="MAPG_12046T0"/>
    <property type="gene ID" value="MAPG_12046"/>
</dbReference>
<reference evidence="2" key="5">
    <citation type="submission" date="2015-06" db="UniProtKB">
        <authorList>
            <consortium name="EnsemblFungi"/>
        </authorList>
    </citation>
    <scope>IDENTIFICATION</scope>
    <source>
        <strain evidence="2">ATCC 64411</strain>
    </source>
</reference>